<dbReference type="PANTHER" id="PTHR24298">
    <property type="entry name" value="FLAVONOID 3'-MONOOXYGENASE-RELATED"/>
    <property type="match status" value="1"/>
</dbReference>
<evidence type="ECO:0000256" key="1">
    <source>
        <dbReference type="ARBA" id="ARBA00001971"/>
    </source>
</evidence>
<dbReference type="PANTHER" id="PTHR24298:SF47">
    <property type="entry name" value="CYTOCHROME P450 77A4"/>
    <property type="match status" value="1"/>
</dbReference>
<dbReference type="Gene3D" id="1.10.630.10">
    <property type="entry name" value="Cytochrome P450"/>
    <property type="match status" value="1"/>
</dbReference>
<dbReference type="GO" id="GO:0005506">
    <property type="term" value="F:iron ion binding"/>
    <property type="evidence" value="ECO:0007669"/>
    <property type="project" value="InterPro"/>
</dbReference>
<comment type="cofactor">
    <cofactor evidence="1">
        <name>heme</name>
        <dbReference type="ChEBI" id="CHEBI:30413"/>
    </cofactor>
</comment>
<dbReference type="GO" id="GO:0016709">
    <property type="term" value="F:oxidoreductase activity, acting on paired donors, with incorporation or reduction of molecular oxygen, NAD(P)H as one donor, and incorporation of one atom of oxygen"/>
    <property type="evidence" value="ECO:0007669"/>
    <property type="project" value="TreeGrafter"/>
</dbReference>
<evidence type="ECO:0000256" key="2">
    <source>
        <dbReference type="ARBA" id="ARBA00004167"/>
    </source>
</evidence>
<keyword evidence="6" id="KW-0472">Membrane</keyword>
<comment type="subcellular location">
    <subcellularLocation>
        <location evidence="2">Membrane</location>
        <topology evidence="2">Single-pass membrane protein</topology>
    </subcellularLocation>
</comment>
<keyword evidence="3" id="KW-0812">Transmembrane</keyword>
<dbReference type="GO" id="GO:0016020">
    <property type="term" value="C:membrane"/>
    <property type="evidence" value="ECO:0007669"/>
    <property type="project" value="UniProtKB-SubCell"/>
</dbReference>
<evidence type="ECO:0000256" key="6">
    <source>
        <dbReference type="ARBA" id="ARBA00023136"/>
    </source>
</evidence>
<reference evidence="7 8" key="1">
    <citation type="submission" date="2020-01" db="EMBL/GenBank/DDBJ databases">
        <title>Genome sequence of Arachis hypogaea, cultivar Shitouqi.</title>
        <authorList>
            <person name="Zhuang W."/>
            <person name="Chen H."/>
            <person name="Varshney R."/>
            <person name="Wang D."/>
            <person name="Ming R."/>
        </authorList>
    </citation>
    <scope>NUCLEOTIDE SEQUENCE [LARGE SCALE GENOMIC DNA]</scope>
    <source>
        <tissue evidence="7">Young leaf</tissue>
    </source>
</reference>
<evidence type="ECO:0000313" key="8">
    <source>
        <dbReference type="Proteomes" id="UP000464620"/>
    </source>
</evidence>
<dbReference type="PRINTS" id="PR00463">
    <property type="entry name" value="EP450I"/>
</dbReference>
<dbReference type="SUPFAM" id="SSF48264">
    <property type="entry name" value="Cytochrome P450"/>
    <property type="match status" value="1"/>
</dbReference>
<dbReference type="InterPro" id="IPR051103">
    <property type="entry name" value="Plant_metabolite_P450s"/>
</dbReference>
<evidence type="ECO:0000256" key="5">
    <source>
        <dbReference type="ARBA" id="ARBA00022989"/>
    </source>
</evidence>
<dbReference type="InterPro" id="IPR036396">
    <property type="entry name" value="Cyt_P450_sf"/>
</dbReference>
<dbReference type="Pfam" id="PF00067">
    <property type="entry name" value="p450"/>
    <property type="match status" value="1"/>
</dbReference>
<organism evidence="7 8">
    <name type="scientific">Arachis hypogaea</name>
    <name type="common">Peanut</name>
    <dbReference type="NCBI Taxonomy" id="3818"/>
    <lineage>
        <taxon>Eukaryota</taxon>
        <taxon>Viridiplantae</taxon>
        <taxon>Streptophyta</taxon>
        <taxon>Embryophyta</taxon>
        <taxon>Tracheophyta</taxon>
        <taxon>Spermatophyta</taxon>
        <taxon>Magnoliopsida</taxon>
        <taxon>eudicotyledons</taxon>
        <taxon>Gunneridae</taxon>
        <taxon>Pentapetalae</taxon>
        <taxon>rosids</taxon>
        <taxon>fabids</taxon>
        <taxon>Fabales</taxon>
        <taxon>Fabaceae</taxon>
        <taxon>Papilionoideae</taxon>
        <taxon>50 kb inversion clade</taxon>
        <taxon>dalbergioids sensu lato</taxon>
        <taxon>Dalbergieae</taxon>
        <taxon>Pterocarpus clade</taxon>
        <taxon>Arachis</taxon>
    </lineage>
</organism>
<proteinExistence type="predicted"/>
<accession>A0A6B9V5X7</accession>
<dbReference type="InterPro" id="IPR001128">
    <property type="entry name" value="Cyt_P450"/>
</dbReference>
<evidence type="ECO:0000256" key="4">
    <source>
        <dbReference type="ARBA" id="ARBA00022723"/>
    </source>
</evidence>
<keyword evidence="5" id="KW-1133">Transmembrane helix</keyword>
<protein>
    <submittedName>
        <fullName evidence="7">Cytochrome P450</fullName>
    </submittedName>
</protein>
<dbReference type="EMBL" id="CP031001">
    <property type="protein sequence ID" value="QHN76425.1"/>
    <property type="molecule type" value="Genomic_DNA"/>
</dbReference>
<keyword evidence="4" id="KW-0479">Metal-binding</keyword>
<evidence type="ECO:0000313" key="7">
    <source>
        <dbReference type="EMBL" id="QHN76425.1"/>
    </source>
</evidence>
<evidence type="ECO:0000256" key="3">
    <source>
        <dbReference type="ARBA" id="ARBA00022692"/>
    </source>
</evidence>
<dbReference type="AlphaFoldDB" id="A0A6B9V5X7"/>
<dbReference type="GO" id="GO:0020037">
    <property type="term" value="F:heme binding"/>
    <property type="evidence" value="ECO:0007669"/>
    <property type="project" value="InterPro"/>
</dbReference>
<dbReference type="Proteomes" id="UP000464620">
    <property type="component" value="Chromosome B09"/>
</dbReference>
<name>A0A6B9V5X7_ARAHY</name>
<sequence length="189" mass="21897">MVQNMLSSTRLREFRTVRDNAMEKLINRLRTEAENNNGVVFVRKDARFATTFCILVAMCFGFDMEEHKRKRVLQVRKEQVDFIVPLIEQRRKAIENLGSDKIAITFSYLDTLFDLKVEGGKSGPLNDEVVFLYSKFLNGGTDTTATAVEWGIAQLIANPEVQEKLYREINECVGWWDLRLERERRVVTG</sequence>
<gene>
    <name evidence="7" type="ORF">DS421_19g643800</name>
</gene>
<dbReference type="InterPro" id="IPR002401">
    <property type="entry name" value="Cyt_P450_E_grp-I"/>
</dbReference>